<reference evidence="2 3" key="1">
    <citation type="journal article" date="2012" name="Plant Cell">
        <title>Genome comparison of barley and maize smut fungi reveals targeted loss of RNA silencing components and species-specific presence of transposable elements.</title>
        <authorList>
            <person name="Laurie J.D."/>
            <person name="Ali S."/>
            <person name="Linning R."/>
            <person name="Mannhaupt G."/>
            <person name="Wong P."/>
            <person name="Gueldener U."/>
            <person name="Muensterkoetter M."/>
            <person name="Moore R."/>
            <person name="Kahmann R."/>
            <person name="Bakkeren G."/>
            <person name="Schirawski J."/>
        </authorList>
    </citation>
    <scope>NUCLEOTIDE SEQUENCE [LARGE SCALE GENOMIC DNA]</scope>
    <source>
        <strain evidence="3">Uh4875-4</strain>
    </source>
</reference>
<feature type="compositionally biased region" description="Basic residues" evidence="1">
    <location>
        <begin position="114"/>
        <end position="123"/>
    </location>
</feature>
<name>I2G6X9_USTHO</name>
<protein>
    <submittedName>
        <fullName evidence="2">Uncharacterized protein</fullName>
    </submittedName>
</protein>
<dbReference type="EMBL" id="CAGI01000196">
    <property type="protein sequence ID" value="CCF54922.1"/>
    <property type="molecule type" value="Genomic_DNA"/>
</dbReference>
<proteinExistence type="predicted"/>
<keyword evidence="3" id="KW-1185">Reference proteome</keyword>
<evidence type="ECO:0000313" key="2">
    <source>
        <dbReference type="EMBL" id="CCF54922.1"/>
    </source>
</evidence>
<feature type="region of interest" description="Disordered" evidence="1">
    <location>
        <begin position="1"/>
        <end position="32"/>
    </location>
</feature>
<dbReference type="AlphaFoldDB" id="I2G6X9"/>
<organism evidence="2 3">
    <name type="scientific">Ustilago hordei</name>
    <name type="common">Barley covered smut fungus</name>
    <dbReference type="NCBI Taxonomy" id="120017"/>
    <lineage>
        <taxon>Eukaryota</taxon>
        <taxon>Fungi</taxon>
        <taxon>Dikarya</taxon>
        <taxon>Basidiomycota</taxon>
        <taxon>Ustilaginomycotina</taxon>
        <taxon>Ustilaginomycetes</taxon>
        <taxon>Ustilaginales</taxon>
        <taxon>Ustilaginaceae</taxon>
        <taxon>Ustilago</taxon>
    </lineage>
</organism>
<gene>
    <name evidence="2" type="ORF">UHOR_01462</name>
</gene>
<sequence length="123" mass="13712">MTFSGHAGWEPRREKLSVAKDSKSQGSAKVCEDPVNEEFTITPSWNKKRRRGEARKFGVIHRGGPRAKMGKPAVDLCVSNLLSTHSFCSRPFGASRKQQEARNSKQEAVSKKGETRRKKKVAA</sequence>
<feature type="compositionally biased region" description="Basic and acidic residues" evidence="1">
    <location>
        <begin position="97"/>
        <end position="113"/>
    </location>
</feature>
<dbReference type="Proteomes" id="UP000006174">
    <property type="component" value="Unassembled WGS sequence"/>
</dbReference>
<accession>I2G6X9</accession>
<evidence type="ECO:0000313" key="3">
    <source>
        <dbReference type="Proteomes" id="UP000006174"/>
    </source>
</evidence>
<comment type="caution">
    <text evidence="2">The sequence shown here is derived from an EMBL/GenBank/DDBJ whole genome shotgun (WGS) entry which is preliminary data.</text>
</comment>
<feature type="region of interest" description="Disordered" evidence="1">
    <location>
        <begin position="92"/>
        <end position="123"/>
    </location>
</feature>
<evidence type="ECO:0000256" key="1">
    <source>
        <dbReference type="SAM" id="MobiDB-lite"/>
    </source>
</evidence>
<feature type="compositionally biased region" description="Basic and acidic residues" evidence="1">
    <location>
        <begin position="9"/>
        <end position="23"/>
    </location>
</feature>
<dbReference type="HOGENOM" id="CLU_2016918_0_0_1"/>